<feature type="transmembrane region" description="Helical" evidence="10">
    <location>
        <begin position="1083"/>
        <end position="1101"/>
    </location>
</feature>
<dbReference type="InterPro" id="IPR017871">
    <property type="entry name" value="ABC_transporter-like_CS"/>
</dbReference>
<evidence type="ECO:0000256" key="6">
    <source>
        <dbReference type="ARBA" id="ARBA00022840"/>
    </source>
</evidence>
<dbReference type="InterPro" id="IPR036640">
    <property type="entry name" value="ABC1_TM_sf"/>
</dbReference>
<dbReference type="Pfam" id="PF00664">
    <property type="entry name" value="ABC_membrane"/>
    <property type="match status" value="2"/>
</dbReference>
<evidence type="ECO:0000256" key="3">
    <source>
        <dbReference type="ARBA" id="ARBA00022692"/>
    </source>
</evidence>
<evidence type="ECO:0000256" key="1">
    <source>
        <dbReference type="ARBA" id="ARBA00004141"/>
    </source>
</evidence>
<dbReference type="InterPro" id="IPR050173">
    <property type="entry name" value="ABC_transporter_C-like"/>
</dbReference>
<dbReference type="GO" id="GO:0016020">
    <property type="term" value="C:membrane"/>
    <property type="evidence" value="ECO:0007669"/>
    <property type="project" value="UniProtKB-SubCell"/>
</dbReference>
<dbReference type="FunFam" id="1.20.1560.10:FF:000013">
    <property type="entry name" value="ABC transporter C family member 2"/>
    <property type="match status" value="1"/>
</dbReference>
<comment type="subcellular location">
    <subcellularLocation>
        <location evidence="1">Membrane</location>
        <topology evidence="1">Multi-pass membrane protein</topology>
    </subcellularLocation>
</comment>
<evidence type="ECO:0000259" key="11">
    <source>
        <dbReference type="PROSITE" id="PS50893"/>
    </source>
</evidence>
<dbReference type="GO" id="GO:0016887">
    <property type="term" value="F:ATP hydrolysis activity"/>
    <property type="evidence" value="ECO:0007669"/>
    <property type="project" value="InterPro"/>
</dbReference>
<dbReference type="SUPFAM" id="SSF52540">
    <property type="entry name" value="P-loop containing nucleoside triphosphate hydrolases"/>
    <property type="match status" value="2"/>
</dbReference>
<keyword evidence="5" id="KW-0547">Nucleotide-binding</keyword>
<feature type="transmembrane region" description="Helical" evidence="10">
    <location>
        <begin position="1107"/>
        <end position="1126"/>
    </location>
</feature>
<feature type="domain" description="ABC transmembrane type-1" evidence="12">
    <location>
        <begin position="824"/>
        <end position="1118"/>
    </location>
</feature>
<dbReference type="FunFam" id="1.20.1560.10:FF:000012">
    <property type="entry name" value="ATP binding cassette subfamily C member 5"/>
    <property type="match status" value="1"/>
</dbReference>
<keyword evidence="3 10" id="KW-0812">Transmembrane</keyword>
<evidence type="ECO:0000256" key="10">
    <source>
        <dbReference type="SAM" id="Phobius"/>
    </source>
</evidence>
<feature type="compositionally biased region" description="Basic and acidic residues" evidence="9">
    <location>
        <begin position="770"/>
        <end position="783"/>
    </location>
</feature>
<dbReference type="CDD" id="cd03244">
    <property type="entry name" value="ABCC_MRP_domain2"/>
    <property type="match status" value="1"/>
</dbReference>
<evidence type="ECO:0000256" key="4">
    <source>
        <dbReference type="ARBA" id="ARBA00022737"/>
    </source>
</evidence>
<feature type="domain" description="ABC transporter" evidence="11">
    <location>
        <begin position="527"/>
        <end position="748"/>
    </location>
</feature>
<dbReference type="PROSITE" id="PS00211">
    <property type="entry name" value="ABC_TRANSPORTER_1"/>
    <property type="match status" value="2"/>
</dbReference>
<feature type="transmembrane region" description="Helical" evidence="10">
    <location>
        <begin position="281"/>
        <end position="301"/>
    </location>
</feature>
<feature type="transmembrane region" description="Helical" evidence="10">
    <location>
        <begin position="199"/>
        <end position="217"/>
    </location>
</feature>
<evidence type="ECO:0000256" key="7">
    <source>
        <dbReference type="ARBA" id="ARBA00022989"/>
    </source>
</evidence>
<dbReference type="GO" id="GO:0005524">
    <property type="term" value="F:ATP binding"/>
    <property type="evidence" value="ECO:0007669"/>
    <property type="project" value="UniProtKB-KW"/>
</dbReference>
<dbReference type="PROSITE" id="PS50893">
    <property type="entry name" value="ABC_TRANSPORTER_2"/>
    <property type="match status" value="2"/>
</dbReference>
<evidence type="ECO:0000313" key="13">
    <source>
        <dbReference type="EMBL" id="JAP84341.1"/>
    </source>
</evidence>
<dbReference type="PANTHER" id="PTHR24223">
    <property type="entry name" value="ATP-BINDING CASSETTE SUB-FAMILY C"/>
    <property type="match status" value="1"/>
</dbReference>
<feature type="region of interest" description="Disordered" evidence="9">
    <location>
        <begin position="760"/>
        <end position="789"/>
    </location>
</feature>
<dbReference type="PROSITE" id="PS50929">
    <property type="entry name" value="ABC_TM1F"/>
    <property type="match status" value="2"/>
</dbReference>
<dbReference type="InterPro" id="IPR011527">
    <property type="entry name" value="ABC1_TM_dom"/>
</dbReference>
<dbReference type="SMART" id="SM00382">
    <property type="entry name" value="AAA"/>
    <property type="match status" value="2"/>
</dbReference>
<evidence type="ECO:0000256" key="8">
    <source>
        <dbReference type="ARBA" id="ARBA00023136"/>
    </source>
</evidence>
<keyword evidence="4" id="KW-0677">Repeat</keyword>
<dbReference type="InterPro" id="IPR027417">
    <property type="entry name" value="P-loop_NTPase"/>
</dbReference>
<dbReference type="CDD" id="cd03250">
    <property type="entry name" value="ABCC_MRP_domain1"/>
    <property type="match status" value="1"/>
</dbReference>
<evidence type="ECO:0000256" key="9">
    <source>
        <dbReference type="SAM" id="MobiDB-lite"/>
    </source>
</evidence>
<dbReference type="CDD" id="cd18592">
    <property type="entry name" value="ABC_6TM_MRP5_8_9_D1"/>
    <property type="match status" value="1"/>
</dbReference>
<feature type="domain" description="ABC transporter" evidence="11">
    <location>
        <begin position="1172"/>
        <end position="1406"/>
    </location>
</feature>
<dbReference type="Gene3D" id="3.40.50.300">
    <property type="entry name" value="P-loop containing nucleotide triphosphate hydrolases"/>
    <property type="match status" value="2"/>
</dbReference>
<dbReference type="FunFam" id="3.40.50.300:FF:000997">
    <property type="entry name" value="Multidrug resistance-associated protein 1"/>
    <property type="match status" value="1"/>
</dbReference>
<name>A0A131Z2I8_RHIAP</name>
<organism evidence="13">
    <name type="scientific">Rhipicephalus appendiculatus</name>
    <name type="common">Brown ear tick</name>
    <dbReference type="NCBI Taxonomy" id="34631"/>
    <lineage>
        <taxon>Eukaryota</taxon>
        <taxon>Metazoa</taxon>
        <taxon>Ecdysozoa</taxon>
        <taxon>Arthropoda</taxon>
        <taxon>Chelicerata</taxon>
        <taxon>Arachnida</taxon>
        <taxon>Acari</taxon>
        <taxon>Parasitiformes</taxon>
        <taxon>Ixodida</taxon>
        <taxon>Ixodoidea</taxon>
        <taxon>Ixodidae</taxon>
        <taxon>Rhipicephalinae</taxon>
        <taxon>Rhipicephalus</taxon>
        <taxon>Rhipicephalus</taxon>
    </lineage>
</organism>
<feature type="transmembrane region" description="Helical" evidence="10">
    <location>
        <begin position="892"/>
        <end position="920"/>
    </location>
</feature>
<evidence type="ECO:0000256" key="5">
    <source>
        <dbReference type="ARBA" id="ARBA00022741"/>
    </source>
</evidence>
<dbReference type="PANTHER" id="PTHR24223:SF447">
    <property type="entry name" value="MULTIDRUG RESISTANCE-ASSOCIATED PROTEIN 5"/>
    <property type="match status" value="1"/>
</dbReference>
<keyword evidence="8 10" id="KW-0472">Membrane</keyword>
<dbReference type="Pfam" id="PF00005">
    <property type="entry name" value="ABC_tran"/>
    <property type="match status" value="2"/>
</dbReference>
<dbReference type="EMBL" id="GEDV01004216">
    <property type="protein sequence ID" value="JAP84341.1"/>
    <property type="molecule type" value="Transcribed_RNA"/>
</dbReference>
<feature type="transmembrane region" description="Helical" evidence="10">
    <location>
        <begin position="987"/>
        <end position="1007"/>
    </location>
</feature>
<sequence length="1419" mass="157321">MAAPKPNRAPTDMHKWMSTGSLFLPYGTAEDYAQADEDAADGRACNMVNADSLDLDTFKVNEGLSKYKDALKVLIPVRPKSKDKHEMPTSKAGLFSFISLVWMTKLMWKAYRQGIHQEDLWQMAPSESSEVNVKRLERLWKDEQLLQGENAQFWRAATRFCKTRAIVAGLFICLGMTFQFLGPAVLLRAILLYLEDAHASLSTGLLLAFGLVGTQLMRSGCLSMSWVIGAHTAIRLQGALQLLLYRRMLKVRVEEKHSGQVINHVTNDMERIFDAAMNGTLMLGTPVMFLLTLVYSCYLIGPWAFMGNIVILLFYPIMGGIAAVIAKLRRLAVKKADARVELMAEVVNNIRLIKMYAWEQPFASKVYDVRNEERKVLMKGNFLQSLSTTVTPVILIMATVTTLLGYGATGHQLLASKAFTLFALFNGMGFSIGTLPYAIRAVTEAKVALQRIQELLELDDAKVWVRKIEEKDKRFAVTVSDASFTWNSVQSNNIKSVDIVKDRFKGVPNAKRVRHRGAQEACNGDANERVPMTEAIAEPEEALRDVTLHIKKGSLIGICGRVGSGKTSLLNALCGEMNLLKGEMDVNGSIAIVTQQAWIFNATIRDNILFGLPYLKSRYDAVLEACCLLPDLAMFSCADLTEIGEKGATLSGGQRQRVNLARALYSDRDIFLLDDPLSAVDSRVARHLLERCILGALREKTVFLVTHSMSALEKCQQILYMRGGRIIERGTHSALVSFPGEYRKMFHMDAATAKLPVETGAGDMPTVDSVDSKEALSSDKETVDGSMEGSGRLVKDEEKAVGGLSKRAIWLYVRAAGGPCVVTLLALAFLVFVCAQMFANIWLQRWVDSMQTRKPAFANETSMQSPLTGVLTAHNQSFNKNSTDAHGQSDSIYYIAYGVSVPVMLLCGIVKGIACTVILLRASSKLHNHMLHGIMRCPTSFFDVTPSGRITNRFSKDMDEMDIRVPFFLEMVVQSLLSIVLQLIISVYVHTVFCIVLGAAVVVYLLLDRWLNVGVREVKKLDNVARSAVIVHLSTTLQGVAVIRVFGCHKWFTNKMYELVNKHSVAHVVFHLASRWFTLRMEFVGTCMVASAAFIVVIMRQSVSTGLAGLMLASVFSVCTFIPFIMRLKSELSARLTSMERIHEYCQDLTEEAPQHVQSCGEIKGWPTEGDLRFDQVCLRYREGLPLVLQNISFHVRGGHKVGVVGRTGAGKSSILVALMRMKELESGCIMLDGVDISSLGLHELRSSIAVIPQEPVLFQGTVRYNLDPASRKTDAELWEALERAHLKAKIEKEEKQLECVVEKNGDNFSVGERQLLCLARAMLRHNKILVLDEATASVDAETDRLIQQTVQETFADCTVLTIAHRLHSVLSCDMVIVLDAGQVIEMGSPFTLSNDTNSVFSAMLKASGIQAPTSEVRH</sequence>
<proteinExistence type="predicted"/>
<feature type="transmembrane region" description="Helical" evidence="10">
    <location>
        <begin position="307"/>
        <end position="326"/>
    </location>
</feature>
<keyword evidence="2" id="KW-0813">Transport</keyword>
<feature type="domain" description="ABC transmembrane type-1" evidence="12">
    <location>
        <begin position="166"/>
        <end position="444"/>
    </location>
</feature>
<keyword evidence="7 10" id="KW-1133">Transmembrane helix</keyword>
<dbReference type="SUPFAM" id="SSF90123">
    <property type="entry name" value="ABC transporter transmembrane region"/>
    <property type="match status" value="2"/>
</dbReference>
<feature type="transmembrane region" description="Helical" evidence="10">
    <location>
        <begin position="165"/>
        <end position="187"/>
    </location>
</feature>
<evidence type="ECO:0000259" key="12">
    <source>
        <dbReference type="PROSITE" id="PS50929"/>
    </source>
</evidence>
<feature type="transmembrane region" description="Helical" evidence="10">
    <location>
        <begin position="816"/>
        <end position="843"/>
    </location>
</feature>
<keyword evidence="6 13" id="KW-0067">ATP-binding</keyword>
<feature type="transmembrane region" description="Helical" evidence="10">
    <location>
        <begin position="418"/>
        <end position="439"/>
    </location>
</feature>
<dbReference type="InterPro" id="IPR003593">
    <property type="entry name" value="AAA+_ATPase"/>
</dbReference>
<evidence type="ECO:0000256" key="2">
    <source>
        <dbReference type="ARBA" id="ARBA00022448"/>
    </source>
</evidence>
<protein>
    <submittedName>
        <fullName evidence="13">ATP-binding cassette, subfamily C (CFTR/MRP), member 5</fullName>
    </submittedName>
</protein>
<feature type="transmembrane region" description="Helical" evidence="10">
    <location>
        <begin position="963"/>
        <end position="981"/>
    </location>
</feature>
<dbReference type="GO" id="GO:0140359">
    <property type="term" value="F:ABC-type transporter activity"/>
    <property type="evidence" value="ECO:0007669"/>
    <property type="project" value="InterPro"/>
</dbReference>
<dbReference type="InterPro" id="IPR003439">
    <property type="entry name" value="ABC_transporter-like_ATP-bd"/>
</dbReference>
<accession>A0A131Z2I8</accession>
<dbReference type="FunFam" id="3.40.50.300:FF:000163">
    <property type="entry name" value="Multidrug resistance-associated protein member 4"/>
    <property type="match status" value="1"/>
</dbReference>
<feature type="transmembrane region" description="Helical" evidence="10">
    <location>
        <begin position="382"/>
        <end position="406"/>
    </location>
</feature>
<reference evidence="13" key="1">
    <citation type="journal article" date="2016" name="Ticks Tick Borne Dis.">
        <title>De novo assembly and annotation of the salivary gland transcriptome of Rhipicephalus appendiculatus male and female ticks during blood feeding.</title>
        <authorList>
            <person name="de Castro M.H."/>
            <person name="de Klerk D."/>
            <person name="Pienaar R."/>
            <person name="Latif A.A."/>
            <person name="Rees D.J."/>
            <person name="Mans B.J."/>
        </authorList>
    </citation>
    <scope>NUCLEOTIDE SEQUENCE</scope>
    <source>
        <tissue evidence="13">Salivary glands</tissue>
    </source>
</reference>
<dbReference type="Gene3D" id="1.20.1560.10">
    <property type="entry name" value="ABC transporter type 1, transmembrane domain"/>
    <property type="match status" value="2"/>
</dbReference>